<feature type="domain" description="RIO-type" evidence="10">
    <location>
        <begin position="189"/>
        <end position="238"/>
    </location>
</feature>
<dbReference type="Proteomes" id="UP001583177">
    <property type="component" value="Unassembled WGS sequence"/>
</dbReference>
<organism evidence="11 12">
    <name type="scientific">Diaporthe australafricana</name>
    <dbReference type="NCBI Taxonomy" id="127596"/>
    <lineage>
        <taxon>Eukaryota</taxon>
        <taxon>Fungi</taxon>
        <taxon>Dikarya</taxon>
        <taxon>Ascomycota</taxon>
        <taxon>Pezizomycotina</taxon>
        <taxon>Sordariomycetes</taxon>
        <taxon>Sordariomycetidae</taxon>
        <taxon>Diaporthales</taxon>
        <taxon>Diaporthaceae</taxon>
        <taxon>Diaporthe</taxon>
    </lineage>
</organism>
<keyword evidence="3" id="KW-0808">Transferase</keyword>
<dbReference type="Pfam" id="PF01163">
    <property type="entry name" value="RIO1"/>
    <property type="match status" value="1"/>
</dbReference>
<evidence type="ECO:0000256" key="7">
    <source>
        <dbReference type="ARBA" id="ARBA00047899"/>
    </source>
</evidence>
<dbReference type="InterPro" id="IPR018934">
    <property type="entry name" value="RIO_dom"/>
</dbReference>
<dbReference type="InterPro" id="IPR011009">
    <property type="entry name" value="Kinase-like_dom_sf"/>
</dbReference>
<evidence type="ECO:0000256" key="4">
    <source>
        <dbReference type="ARBA" id="ARBA00022741"/>
    </source>
</evidence>
<keyword evidence="4" id="KW-0547">Nucleotide-binding</keyword>
<sequence length="261" mass="29796">METSAASDSHFRIRCGESVKYVIVAPETFDDDELLMALDCLPPLPYDKDEWNFARVSRTAGDPKLHVSLDFRPLRGLSESWHPQCIDILSLEKVNLLSVNTFECILKDEPTQNDQISADSRTYVAKIARFEWEIPRLERETHAYQVIQHTDIGPRFLGHIHEQGRIIGFLLEKLDGRPAGIEDLSQCQEVLGRYHGLGLIHGDVNRYNFIIGESRVKMVDFEHYQETSSQEQMNSEMLSLPSELEDESGRGAGFLTDDEED</sequence>
<gene>
    <name evidence="11" type="ORF">Daus18300_001399</name>
</gene>
<keyword evidence="2" id="KW-0723">Serine/threonine-protein kinase</keyword>
<comment type="catalytic activity">
    <reaction evidence="8">
        <text>L-seryl-[protein] + ATP = O-phospho-L-seryl-[protein] + ADP + H(+)</text>
        <dbReference type="Rhea" id="RHEA:17989"/>
        <dbReference type="Rhea" id="RHEA-COMP:9863"/>
        <dbReference type="Rhea" id="RHEA-COMP:11604"/>
        <dbReference type="ChEBI" id="CHEBI:15378"/>
        <dbReference type="ChEBI" id="CHEBI:29999"/>
        <dbReference type="ChEBI" id="CHEBI:30616"/>
        <dbReference type="ChEBI" id="CHEBI:83421"/>
        <dbReference type="ChEBI" id="CHEBI:456216"/>
        <dbReference type="EC" id="2.7.11.1"/>
    </reaction>
</comment>
<evidence type="ECO:0000256" key="6">
    <source>
        <dbReference type="ARBA" id="ARBA00022840"/>
    </source>
</evidence>
<dbReference type="EC" id="2.7.11.1" evidence="1"/>
<dbReference type="Gene3D" id="1.10.510.10">
    <property type="entry name" value="Transferase(Phosphotransferase) domain 1"/>
    <property type="match status" value="1"/>
</dbReference>
<evidence type="ECO:0000259" key="10">
    <source>
        <dbReference type="Pfam" id="PF01163"/>
    </source>
</evidence>
<evidence type="ECO:0000256" key="2">
    <source>
        <dbReference type="ARBA" id="ARBA00022527"/>
    </source>
</evidence>
<evidence type="ECO:0000256" key="3">
    <source>
        <dbReference type="ARBA" id="ARBA00022679"/>
    </source>
</evidence>
<accession>A0ABR3XVL3</accession>
<dbReference type="SUPFAM" id="SSF56112">
    <property type="entry name" value="Protein kinase-like (PK-like)"/>
    <property type="match status" value="1"/>
</dbReference>
<evidence type="ECO:0000313" key="12">
    <source>
        <dbReference type="Proteomes" id="UP001583177"/>
    </source>
</evidence>
<comment type="caution">
    <text evidence="11">The sequence shown here is derived from an EMBL/GenBank/DDBJ whole genome shotgun (WGS) entry which is preliminary data.</text>
</comment>
<comment type="catalytic activity">
    <reaction evidence="7">
        <text>L-threonyl-[protein] + ATP = O-phospho-L-threonyl-[protein] + ADP + H(+)</text>
        <dbReference type="Rhea" id="RHEA:46608"/>
        <dbReference type="Rhea" id="RHEA-COMP:11060"/>
        <dbReference type="Rhea" id="RHEA-COMP:11605"/>
        <dbReference type="ChEBI" id="CHEBI:15378"/>
        <dbReference type="ChEBI" id="CHEBI:30013"/>
        <dbReference type="ChEBI" id="CHEBI:30616"/>
        <dbReference type="ChEBI" id="CHEBI:61977"/>
        <dbReference type="ChEBI" id="CHEBI:456216"/>
        <dbReference type="EC" id="2.7.11.1"/>
    </reaction>
</comment>
<reference evidence="11 12" key="1">
    <citation type="journal article" date="2024" name="IMA Fungus">
        <title>IMA Genome - F19 : A genome assembly and annotation guide to empower mycologists, including annotated draft genome sequences of Ceratocystis pirilliformis, Diaporthe australafricana, Fusarium ophioides, Paecilomyces lecythidis, and Sporothrix stenoceras.</title>
        <authorList>
            <person name="Aylward J."/>
            <person name="Wilson A.M."/>
            <person name="Visagie C.M."/>
            <person name="Spraker J."/>
            <person name="Barnes I."/>
            <person name="Buitendag C."/>
            <person name="Ceriani C."/>
            <person name="Del Mar Angel L."/>
            <person name="du Plessis D."/>
            <person name="Fuchs T."/>
            <person name="Gasser K."/>
            <person name="Kramer D."/>
            <person name="Li W."/>
            <person name="Munsamy K."/>
            <person name="Piso A."/>
            <person name="Price J.L."/>
            <person name="Sonnekus B."/>
            <person name="Thomas C."/>
            <person name="van der Nest A."/>
            <person name="van Dijk A."/>
            <person name="van Heerden A."/>
            <person name="van Vuuren N."/>
            <person name="Yilmaz N."/>
            <person name="Duong T.A."/>
            <person name="van der Merwe N.A."/>
            <person name="Wingfield M.J."/>
            <person name="Wingfield B.D."/>
        </authorList>
    </citation>
    <scope>NUCLEOTIDE SEQUENCE [LARGE SCALE GENOMIC DNA]</scope>
    <source>
        <strain evidence="11 12">CMW 18300</strain>
    </source>
</reference>
<protein>
    <recommendedName>
        <fullName evidence="1">non-specific serine/threonine protein kinase</fullName>
        <ecNumber evidence="1">2.7.11.1</ecNumber>
    </recommendedName>
</protein>
<feature type="compositionally biased region" description="Polar residues" evidence="9">
    <location>
        <begin position="227"/>
        <end position="237"/>
    </location>
</feature>
<keyword evidence="12" id="KW-1185">Reference proteome</keyword>
<evidence type="ECO:0000256" key="1">
    <source>
        <dbReference type="ARBA" id="ARBA00012513"/>
    </source>
</evidence>
<dbReference type="EMBL" id="JAWRVE010000008">
    <property type="protein sequence ID" value="KAL1880036.1"/>
    <property type="molecule type" value="Genomic_DNA"/>
</dbReference>
<evidence type="ECO:0000256" key="9">
    <source>
        <dbReference type="SAM" id="MobiDB-lite"/>
    </source>
</evidence>
<evidence type="ECO:0000313" key="11">
    <source>
        <dbReference type="EMBL" id="KAL1880036.1"/>
    </source>
</evidence>
<name>A0ABR3XVL3_9PEZI</name>
<keyword evidence="5" id="KW-0418">Kinase</keyword>
<feature type="region of interest" description="Disordered" evidence="9">
    <location>
        <begin position="227"/>
        <end position="261"/>
    </location>
</feature>
<evidence type="ECO:0000256" key="8">
    <source>
        <dbReference type="ARBA" id="ARBA00048679"/>
    </source>
</evidence>
<proteinExistence type="predicted"/>
<evidence type="ECO:0000256" key="5">
    <source>
        <dbReference type="ARBA" id="ARBA00022777"/>
    </source>
</evidence>
<keyword evidence="6" id="KW-0067">ATP-binding</keyword>